<dbReference type="Proteomes" id="UP000481153">
    <property type="component" value="Unassembled WGS sequence"/>
</dbReference>
<accession>A0A6G0WUW6</accession>
<evidence type="ECO:0000313" key="2">
    <source>
        <dbReference type="Proteomes" id="UP000481153"/>
    </source>
</evidence>
<protein>
    <submittedName>
        <fullName evidence="1">Uncharacterized protein</fullName>
    </submittedName>
</protein>
<evidence type="ECO:0000313" key="1">
    <source>
        <dbReference type="EMBL" id="KAF0731255.1"/>
    </source>
</evidence>
<proteinExistence type="predicted"/>
<dbReference type="AlphaFoldDB" id="A0A6G0WUW6"/>
<comment type="caution">
    <text evidence="1">The sequence shown here is derived from an EMBL/GenBank/DDBJ whole genome shotgun (WGS) entry which is preliminary data.</text>
</comment>
<organism evidence="1 2">
    <name type="scientific">Aphanomyces euteiches</name>
    <dbReference type="NCBI Taxonomy" id="100861"/>
    <lineage>
        <taxon>Eukaryota</taxon>
        <taxon>Sar</taxon>
        <taxon>Stramenopiles</taxon>
        <taxon>Oomycota</taxon>
        <taxon>Saprolegniomycetes</taxon>
        <taxon>Saprolegniales</taxon>
        <taxon>Verrucalvaceae</taxon>
        <taxon>Aphanomyces</taxon>
    </lineage>
</organism>
<reference evidence="1 2" key="1">
    <citation type="submission" date="2019-07" db="EMBL/GenBank/DDBJ databases">
        <title>Genomics analysis of Aphanomyces spp. identifies a new class of oomycete effector associated with host adaptation.</title>
        <authorList>
            <person name="Gaulin E."/>
        </authorList>
    </citation>
    <scope>NUCLEOTIDE SEQUENCE [LARGE SCALE GENOMIC DNA]</scope>
    <source>
        <strain evidence="1 2">ATCC 201684</strain>
    </source>
</reference>
<dbReference type="EMBL" id="VJMJ01000146">
    <property type="protein sequence ID" value="KAF0731255.1"/>
    <property type="molecule type" value="Genomic_DNA"/>
</dbReference>
<gene>
    <name evidence="1" type="ORF">Ae201684_011515</name>
</gene>
<name>A0A6G0WUW6_9STRA</name>
<sequence length="78" mass="9060">MSSICHDNLRGESYFHVFGVDKCLAGDLEAKDNDFVVICTEEELVELHESRGCDWDRLRDVVPTKMSFSTWLASRRHR</sequence>
<keyword evidence="2" id="KW-1185">Reference proteome</keyword>